<dbReference type="EMBL" id="KN834832">
    <property type="protein sequence ID" value="KIK53154.1"/>
    <property type="molecule type" value="Genomic_DNA"/>
</dbReference>
<organism evidence="2 3">
    <name type="scientific">Collybiopsis luxurians FD-317 M1</name>
    <dbReference type="NCBI Taxonomy" id="944289"/>
    <lineage>
        <taxon>Eukaryota</taxon>
        <taxon>Fungi</taxon>
        <taxon>Dikarya</taxon>
        <taxon>Basidiomycota</taxon>
        <taxon>Agaricomycotina</taxon>
        <taxon>Agaricomycetes</taxon>
        <taxon>Agaricomycetidae</taxon>
        <taxon>Agaricales</taxon>
        <taxon>Marasmiineae</taxon>
        <taxon>Omphalotaceae</taxon>
        <taxon>Collybiopsis</taxon>
        <taxon>Collybiopsis luxurians</taxon>
    </lineage>
</organism>
<feature type="non-terminal residue" evidence="2">
    <location>
        <position position="217"/>
    </location>
</feature>
<dbReference type="HOGENOM" id="CLU_1274922_0_0_1"/>
<sequence length="217" mass="24333">ITHIDPITGEITLRCLDGLVNNFNESILQAIRCNMDIKFIGSGASAKAVLFYITNYITKSQLKTHVAYAALERAVFRLGESNSDDSSLTTKAKKLLQKCAFSLISEQELSAQQVATSLLGLEDHFVSHEFRNLYWIKFEQHINRLQPSPECYSILSSHPDFSDSEPDNNTTEDDDIGTQVENEDAENDEDDDDIGLSVGTNGELQVKADQIQDYCYR</sequence>
<dbReference type="Proteomes" id="UP000053593">
    <property type="component" value="Unassembled WGS sequence"/>
</dbReference>
<feature type="compositionally biased region" description="Acidic residues" evidence="1">
    <location>
        <begin position="162"/>
        <end position="194"/>
    </location>
</feature>
<feature type="non-terminal residue" evidence="2">
    <location>
        <position position="1"/>
    </location>
</feature>
<evidence type="ECO:0000313" key="2">
    <source>
        <dbReference type="EMBL" id="KIK53154.1"/>
    </source>
</evidence>
<protein>
    <submittedName>
        <fullName evidence="2">Uncharacterized protein</fullName>
    </submittedName>
</protein>
<keyword evidence="3" id="KW-1185">Reference proteome</keyword>
<evidence type="ECO:0000256" key="1">
    <source>
        <dbReference type="SAM" id="MobiDB-lite"/>
    </source>
</evidence>
<name>A0A0D0BU69_9AGAR</name>
<gene>
    <name evidence="2" type="ORF">GYMLUDRAFT_120964</name>
</gene>
<proteinExistence type="predicted"/>
<dbReference type="AlphaFoldDB" id="A0A0D0BU69"/>
<evidence type="ECO:0000313" key="3">
    <source>
        <dbReference type="Proteomes" id="UP000053593"/>
    </source>
</evidence>
<accession>A0A0D0BU69</accession>
<feature type="region of interest" description="Disordered" evidence="1">
    <location>
        <begin position="155"/>
        <end position="201"/>
    </location>
</feature>
<reference evidence="2 3" key="1">
    <citation type="submission" date="2014-04" db="EMBL/GenBank/DDBJ databases">
        <title>Evolutionary Origins and Diversification of the Mycorrhizal Mutualists.</title>
        <authorList>
            <consortium name="DOE Joint Genome Institute"/>
            <consortium name="Mycorrhizal Genomics Consortium"/>
            <person name="Kohler A."/>
            <person name="Kuo A."/>
            <person name="Nagy L.G."/>
            <person name="Floudas D."/>
            <person name="Copeland A."/>
            <person name="Barry K.W."/>
            <person name="Cichocki N."/>
            <person name="Veneault-Fourrey C."/>
            <person name="LaButti K."/>
            <person name="Lindquist E.A."/>
            <person name="Lipzen A."/>
            <person name="Lundell T."/>
            <person name="Morin E."/>
            <person name="Murat C."/>
            <person name="Riley R."/>
            <person name="Ohm R."/>
            <person name="Sun H."/>
            <person name="Tunlid A."/>
            <person name="Henrissat B."/>
            <person name="Grigoriev I.V."/>
            <person name="Hibbett D.S."/>
            <person name="Martin F."/>
        </authorList>
    </citation>
    <scope>NUCLEOTIDE SEQUENCE [LARGE SCALE GENOMIC DNA]</scope>
    <source>
        <strain evidence="2 3">FD-317 M1</strain>
    </source>
</reference>
<dbReference type="OrthoDB" id="3267861at2759"/>